<keyword evidence="2" id="KW-0560">Oxidoreductase</keyword>
<dbReference type="InterPro" id="IPR050432">
    <property type="entry name" value="FAD-linked_Oxidoreductases_BP"/>
</dbReference>
<dbReference type="OrthoDB" id="9983560at2759"/>
<dbReference type="Pfam" id="PF08031">
    <property type="entry name" value="BBE"/>
    <property type="match status" value="1"/>
</dbReference>
<dbReference type="InterPro" id="IPR016169">
    <property type="entry name" value="FAD-bd_PCMH_sub2"/>
</dbReference>
<protein>
    <submittedName>
        <fullName evidence="4">Isoamyl alcohol oxidase</fullName>
    </submittedName>
</protein>
<dbReference type="InterPro" id="IPR012951">
    <property type="entry name" value="BBE"/>
</dbReference>
<proteinExistence type="inferred from homology"/>
<dbReference type="Gene3D" id="3.30.465.10">
    <property type="match status" value="2"/>
</dbReference>
<dbReference type="InterPro" id="IPR006094">
    <property type="entry name" value="Oxid_FAD_bind_N"/>
</dbReference>
<dbReference type="GO" id="GO:0071949">
    <property type="term" value="F:FAD binding"/>
    <property type="evidence" value="ECO:0007669"/>
    <property type="project" value="InterPro"/>
</dbReference>
<dbReference type="InterPro" id="IPR036318">
    <property type="entry name" value="FAD-bd_PCMH-like_sf"/>
</dbReference>
<sequence>MPGDPAWPSLSQWDSFNAKVDGRLIKTVPIGSPCHYPVYNSTECAIVRDRWHNTGFHEASSSSVMDALFANQSCDPFTKPDEPCVIGTYVQYAVNVSKPNHVIDAVAFVKKHNIRFVVRNTGHDYMGKSTGAGALSIWMHHLQTREWTDHFSSSVYTGPAVKAYAGVTGEMLHADAGERGYAIVAGKCPTVGFAGGYIQGGGHSVLSSTYGLAADQALQFEVITTTGKFVRASATENEDLFWALSGGGGGTYGIVWSVTVKAHADMHVTLAQLSFQSTDVPYDTFWEAITTYQLNVPAYTDAGATALTFYNKTFFQVQTFYAPNQTEKEVQLLLEPFTNKLNSLGINFTSLITSYPNVRSADLADASAYGEILVSTDQFTSRLFPRSLYQSSRSIQDMLRVVRNIIDDGAVITEIAIRPTLSVAGHPDNAVLPAWRENERLITAMLPWDDHAPIKEMLVLSRKLTQVYGKAMHRLTPGSGTYLNEADPFEPDWQRSFYGKNYNRLLAIKDKWDPDQLLYGRTAVGGDRWISQSDGRLCQSQREL</sequence>
<comment type="similarity">
    <text evidence="1">Belongs to the oxygen-dependent FAD-linked oxidoreductase family.</text>
</comment>
<dbReference type="STRING" id="68775.A0A5C3M5M7"/>
<dbReference type="SUPFAM" id="SSF56176">
    <property type="entry name" value="FAD-binding/transporter-associated domain-like"/>
    <property type="match status" value="1"/>
</dbReference>
<dbReference type="PANTHER" id="PTHR13878">
    <property type="entry name" value="GULONOLACTONE OXIDASE"/>
    <property type="match status" value="1"/>
</dbReference>
<dbReference type="PROSITE" id="PS51387">
    <property type="entry name" value="FAD_PCMH"/>
    <property type="match status" value="1"/>
</dbReference>
<name>A0A5C3M5M7_9AGAR</name>
<evidence type="ECO:0000313" key="5">
    <source>
        <dbReference type="Proteomes" id="UP000308652"/>
    </source>
</evidence>
<dbReference type="GO" id="GO:0016491">
    <property type="term" value="F:oxidoreductase activity"/>
    <property type="evidence" value="ECO:0007669"/>
    <property type="project" value="UniProtKB-KW"/>
</dbReference>
<dbReference type="Pfam" id="PF01565">
    <property type="entry name" value="FAD_binding_4"/>
    <property type="match status" value="1"/>
</dbReference>
<evidence type="ECO:0000259" key="3">
    <source>
        <dbReference type="PROSITE" id="PS51387"/>
    </source>
</evidence>
<evidence type="ECO:0000256" key="2">
    <source>
        <dbReference type="ARBA" id="ARBA00023002"/>
    </source>
</evidence>
<organism evidence="4 5">
    <name type="scientific">Crucibulum laeve</name>
    <dbReference type="NCBI Taxonomy" id="68775"/>
    <lineage>
        <taxon>Eukaryota</taxon>
        <taxon>Fungi</taxon>
        <taxon>Dikarya</taxon>
        <taxon>Basidiomycota</taxon>
        <taxon>Agaricomycotina</taxon>
        <taxon>Agaricomycetes</taxon>
        <taxon>Agaricomycetidae</taxon>
        <taxon>Agaricales</taxon>
        <taxon>Agaricineae</taxon>
        <taxon>Nidulariaceae</taxon>
        <taxon>Crucibulum</taxon>
    </lineage>
</organism>
<dbReference type="AlphaFoldDB" id="A0A5C3M5M7"/>
<reference evidence="4 5" key="1">
    <citation type="journal article" date="2019" name="Nat. Ecol. Evol.">
        <title>Megaphylogeny resolves global patterns of mushroom evolution.</title>
        <authorList>
            <person name="Varga T."/>
            <person name="Krizsan K."/>
            <person name="Foldi C."/>
            <person name="Dima B."/>
            <person name="Sanchez-Garcia M."/>
            <person name="Sanchez-Ramirez S."/>
            <person name="Szollosi G.J."/>
            <person name="Szarkandi J.G."/>
            <person name="Papp V."/>
            <person name="Albert L."/>
            <person name="Andreopoulos W."/>
            <person name="Angelini C."/>
            <person name="Antonin V."/>
            <person name="Barry K.W."/>
            <person name="Bougher N.L."/>
            <person name="Buchanan P."/>
            <person name="Buyck B."/>
            <person name="Bense V."/>
            <person name="Catcheside P."/>
            <person name="Chovatia M."/>
            <person name="Cooper J."/>
            <person name="Damon W."/>
            <person name="Desjardin D."/>
            <person name="Finy P."/>
            <person name="Geml J."/>
            <person name="Haridas S."/>
            <person name="Hughes K."/>
            <person name="Justo A."/>
            <person name="Karasinski D."/>
            <person name="Kautmanova I."/>
            <person name="Kiss B."/>
            <person name="Kocsube S."/>
            <person name="Kotiranta H."/>
            <person name="LaButti K.M."/>
            <person name="Lechner B.E."/>
            <person name="Liimatainen K."/>
            <person name="Lipzen A."/>
            <person name="Lukacs Z."/>
            <person name="Mihaltcheva S."/>
            <person name="Morgado L.N."/>
            <person name="Niskanen T."/>
            <person name="Noordeloos M.E."/>
            <person name="Ohm R.A."/>
            <person name="Ortiz-Santana B."/>
            <person name="Ovrebo C."/>
            <person name="Racz N."/>
            <person name="Riley R."/>
            <person name="Savchenko A."/>
            <person name="Shiryaev A."/>
            <person name="Soop K."/>
            <person name="Spirin V."/>
            <person name="Szebenyi C."/>
            <person name="Tomsovsky M."/>
            <person name="Tulloss R.E."/>
            <person name="Uehling J."/>
            <person name="Grigoriev I.V."/>
            <person name="Vagvolgyi C."/>
            <person name="Papp T."/>
            <person name="Martin F.M."/>
            <person name="Miettinen O."/>
            <person name="Hibbett D.S."/>
            <person name="Nagy L.G."/>
        </authorList>
    </citation>
    <scope>NUCLEOTIDE SEQUENCE [LARGE SCALE GENOMIC DNA]</scope>
    <source>
        <strain evidence="4 5">CBS 166.37</strain>
    </source>
</reference>
<feature type="domain" description="FAD-binding PCMH-type" evidence="3">
    <location>
        <begin position="89"/>
        <end position="265"/>
    </location>
</feature>
<dbReference type="InterPro" id="IPR016166">
    <property type="entry name" value="FAD-bd_PCMH"/>
</dbReference>
<evidence type="ECO:0000313" key="4">
    <source>
        <dbReference type="EMBL" id="TFK40207.1"/>
    </source>
</evidence>
<dbReference type="EMBL" id="ML213597">
    <property type="protein sequence ID" value="TFK40207.1"/>
    <property type="molecule type" value="Genomic_DNA"/>
</dbReference>
<dbReference type="PANTHER" id="PTHR13878:SF91">
    <property type="entry name" value="FAD BINDING DOMAIN PROTEIN (AFU_ORTHOLOGUE AFUA_6G12070)-RELATED"/>
    <property type="match status" value="1"/>
</dbReference>
<keyword evidence="5" id="KW-1185">Reference proteome</keyword>
<gene>
    <name evidence="4" type="ORF">BDQ12DRAFT_772171</name>
</gene>
<accession>A0A5C3M5M7</accession>
<evidence type="ECO:0000256" key="1">
    <source>
        <dbReference type="ARBA" id="ARBA00005466"/>
    </source>
</evidence>
<dbReference type="Proteomes" id="UP000308652">
    <property type="component" value="Unassembled WGS sequence"/>
</dbReference>